<dbReference type="InterPro" id="IPR029055">
    <property type="entry name" value="Ntn_hydrolases_N"/>
</dbReference>
<dbReference type="Gene3D" id="3.20.20.70">
    <property type="entry name" value="Aldolase class I"/>
    <property type="match status" value="2"/>
</dbReference>
<evidence type="ECO:0000256" key="17">
    <source>
        <dbReference type="ARBA" id="ARBA00037898"/>
    </source>
</evidence>
<dbReference type="InterPro" id="IPR050711">
    <property type="entry name" value="ET-N_metabolism_enzyme"/>
</dbReference>
<dbReference type="KEGG" id="nha:Nham_1138"/>
<dbReference type="HOGENOM" id="CLU_000422_8_2_5"/>
<protein>
    <recommendedName>
        <fullName evidence="19">Glutamate synthase [NADPH] large chain</fullName>
        <ecNumber evidence="5">1.4.1.13</ecNumber>
    </recommendedName>
    <alternativeName>
        <fullName evidence="20">Glutamate synthase subunit alpha</fullName>
    </alternativeName>
</protein>
<dbReference type="CDD" id="cd00982">
    <property type="entry name" value="gltB_C"/>
    <property type="match status" value="1"/>
</dbReference>
<evidence type="ECO:0000256" key="14">
    <source>
        <dbReference type="ARBA" id="ARBA00023014"/>
    </source>
</evidence>
<dbReference type="GO" id="GO:0046872">
    <property type="term" value="F:metal ion binding"/>
    <property type="evidence" value="ECO:0007669"/>
    <property type="project" value="UniProtKB-KW"/>
</dbReference>
<dbReference type="InterPro" id="IPR006982">
    <property type="entry name" value="Glu_synth_centr_N"/>
</dbReference>
<evidence type="ECO:0000256" key="19">
    <source>
        <dbReference type="ARBA" id="ARBA00072108"/>
    </source>
</evidence>
<keyword evidence="16" id="KW-0003">3Fe-4S</keyword>
<dbReference type="PANTHER" id="PTHR11938:SF133">
    <property type="entry name" value="GLUTAMATE SYNTHASE (NADH)"/>
    <property type="match status" value="1"/>
</dbReference>
<dbReference type="Pfam" id="PF04898">
    <property type="entry name" value="Glu_syn_central"/>
    <property type="match status" value="1"/>
</dbReference>
<evidence type="ECO:0000256" key="4">
    <source>
        <dbReference type="ARBA" id="ARBA00009716"/>
    </source>
</evidence>
<dbReference type="PANTHER" id="PTHR11938">
    <property type="entry name" value="FAD NADPH DEHYDROGENASE/OXIDOREDUCTASE"/>
    <property type="match status" value="1"/>
</dbReference>
<dbReference type="GO" id="GO:0006537">
    <property type="term" value="P:glutamate biosynthetic process"/>
    <property type="evidence" value="ECO:0007669"/>
    <property type="project" value="UniProtKB-KW"/>
</dbReference>
<dbReference type="EC" id="1.4.1.13" evidence="5"/>
<dbReference type="Proteomes" id="UP000001953">
    <property type="component" value="Chromosome"/>
</dbReference>
<dbReference type="NCBIfam" id="NF008730">
    <property type="entry name" value="PRK11750.1"/>
    <property type="match status" value="1"/>
</dbReference>
<evidence type="ECO:0000256" key="15">
    <source>
        <dbReference type="ARBA" id="ARBA00023164"/>
    </source>
</evidence>
<dbReference type="CDD" id="cd00713">
    <property type="entry name" value="GltS"/>
    <property type="match status" value="1"/>
</dbReference>
<keyword evidence="11" id="KW-0315">Glutamine amidotransferase</keyword>
<dbReference type="OrthoDB" id="9758182at2"/>
<dbReference type="PROSITE" id="PS51278">
    <property type="entry name" value="GATASE_TYPE_2"/>
    <property type="match status" value="1"/>
</dbReference>
<keyword evidence="7" id="KW-0285">Flavoprotein</keyword>
<proteinExistence type="inferred from homology"/>
<keyword evidence="15" id="KW-0314">Glutamate biosynthesis</keyword>
<evidence type="ECO:0000313" key="23">
    <source>
        <dbReference type="EMBL" id="ABE61984.1"/>
    </source>
</evidence>
<dbReference type="FunFam" id="3.20.20.70:FF:000031">
    <property type="entry name" value="Glutamate synthase 1 [NADH]"/>
    <property type="match status" value="1"/>
</dbReference>
<dbReference type="Pfam" id="PF01493">
    <property type="entry name" value="GXGXG"/>
    <property type="match status" value="1"/>
</dbReference>
<dbReference type="InterPro" id="IPR013785">
    <property type="entry name" value="Aldolase_TIM"/>
</dbReference>
<dbReference type="InterPro" id="IPR036485">
    <property type="entry name" value="Glu_synth_asu_C_sf"/>
</dbReference>
<feature type="region of interest" description="Disordered" evidence="21">
    <location>
        <begin position="952"/>
        <end position="974"/>
    </location>
</feature>
<evidence type="ECO:0000256" key="2">
    <source>
        <dbReference type="ARBA" id="ARBA00001927"/>
    </source>
</evidence>
<comment type="pathway">
    <text evidence="17">Amino-acid biosynthesis; L-glutamate biosynthesis via GLT pathway; L-glutamate from 2-oxoglutarate and L-glutamine (NADP(+) route): step 1/1.</text>
</comment>
<evidence type="ECO:0000256" key="8">
    <source>
        <dbReference type="ARBA" id="ARBA00022643"/>
    </source>
</evidence>
<keyword evidence="8" id="KW-0288">FMN</keyword>
<comment type="cofactor">
    <cofactor evidence="3">
        <name>FAD</name>
        <dbReference type="ChEBI" id="CHEBI:57692"/>
    </cofactor>
</comment>
<dbReference type="SUPFAM" id="SSF69336">
    <property type="entry name" value="Alpha subunit of glutamate synthase, C-terminal domain"/>
    <property type="match status" value="1"/>
</dbReference>
<evidence type="ECO:0000256" key="3">
    <source>
        <dbReference type="ARBA" id="ARBA00001974"/>
    </source>
</evidence>
<keyword evidence="13" id="KW-0408">Iron</keyword>
<dbReference type="InterPro" id="IPR017932">
    <property type="entry name" value="GATase_2_dom"/>
</dbReference>
<evidence type="ECO:0000259" key="22">
    <source>
        <dbReference type="PROSITE" id="PS51278"/>
    </source>
</evidence>
<evidence type="ECO:0000256" key="20">
    <source>
        <dbReference type="ARBA" id="ARBA00079921"/>
    </source>
</evidence>
<gene>
    <name evidence="23" type="ordered locus">Nham_1138</name>
</gene>
<dbReference type="GO" id="GO:0019676">
    <property type="term" value="P:ammonia assimilation cycle"/>
    <property type="evidence" value="ECO:0007669"/>
    <property type="project" value="TreeGrafter"/>
</dbReference>
<keyword evidence="10" id="KW-0274">FAD</keyword>
<evidence type="ECO:0000256" key="5">
    <source>
        <dbReference type="ARBA" id="ARBA00012079"/>
    </source>
</evidence>
<evidence type="ECO:0000256" key="7">
    <source>
        <dbReference type="ARBA" id="ARBA00022630"/>
    </source>
</evidence>
<reference evidence="23 24" key="1">
    <citation type="submission" date="2006-03" db="EMBL/GenBank/DDBJ databases">
        <title>Complete sequence of chromosome of Nitrobacter hamburgensis X14.</title>
        <authorList>
            <consortium name="US DOE Joint Genome Institute"/>
            <person name="Copeland A."/>
            <person name="Lucas S."/>
            <person name="Lapidus A."/>
            <person name="Barry K."/>
            <person name="Detter J.C."/>
            <person name="Glavina del Rio T."/>
            <person name="Hammon N."/>
            <person name="Israni S."/>
            <person name="Dalin E."/>
            <person name="Tice H."/>
            <person name="Pitluck S."/>
            <person name="Chain P."/>
            <person name="Malfatti S."/>
            <person name="Shin M."/>
            <person name="Vergez L."/>
            <person name="Schmutz J."/>
            <person name="Larimer F."/>
            <person name="Land M."/>
            <person name="Hauser L."/>
            <person name="Kyrpides N."/>
            <person name="Ivanova N."/>
            <person name="Ward B."/>
            <person name="Arp D."/>
            <person name="Klotz M."/>
            <person name="Stein L."/>
            <person name="O'Mullan G."/>
            <person name="Starkenburg S."/>
            <person name="Sayavedra L."/>
            <person name="Poret-Peterson A.T."/>
            <person name="Gentry M.E."/>
            <person name="Bruce D."/>
            <person name="Richardson P."/>
        </authorList>
    </citation>
    <scope>NUCLEOTIDE SEQUENCE [LARGE SCALE GENOMIC DNA]</scope>
    <source>
        <strain evidence="24">DSM 10229 / NCIMB 13809 / X14</strain>
    </source>
</reference>
<keyword evidence="12 23" id="KW-0560">Oxidoreductase</keyword>
<dbReference type="GO" id="GO:0051538">
    <property type="term" value="F:3 iron, 4 sulfur cluster binding"/>
    <property type="evidence" value="ECO:0007669"/>
    <property type="project" value="UniProtKB-KW"/>
</dbReference>
<dbReference type="Pfam" id="PF01645">
    <property type="entry name" value="Glu_synthase"/>
    <property type="match status" value="1"/>
</dbReference>
<name>Q1QP63_NITHX</name>
<dbReference type="MEROPS" id="C44.003"/>
<dbReference type="SUPFAM" id="SSF56235">
    <property type="entry name" value="N-terminal nucleophile aminohydrolases (Ntn hydrolases)"/>
    <property type="match status" value="1"/>
</dbReference>
<dbReference type="FunFam" id="3.20.20.70:FF:000053">
    <property type="entry name" value="Glutamate synthase large subunit"/>
    <property type="match status" value="1"/>
</dbReference>
<dbReference type="GO" id="GO:0004355">
    <property type="term" value="F:glutamate synthase (NADPH) activity"/>
    <property type="evidence" value="ECO:0007669"/>
    <property type="project" value="UniProtKB-EC"/>
</dbReference>
<evidence type="ECO:0000256" key="16">
    <source>
        <dbReference type="ARBA" id="ARBA00023291"/>
    </source>
</evidence>
<evidence type="ECO:0000256" key="18">
    <source>
        <dbReference type="ARBA" id="ARBA00048151"/>
    </source>
</evidence>
<keyword evidence="9" id="KW-0479">Metal-binding</keyword>
<feature type="domain" description="Glutamine amidotransferase type-2" evidence="22">
    <location>
        <begin position="60"/>
        <end position="459"/>
    </location>
</feature>
<dbReference type="STRING" id="323097.Nham_1138"/>
<evidence type="ECO:0000256" key="11">
    <source>
        <dbReference type="ARBA" id="ARBA00022962"/>
    </source>
</evidence>
<dbReference type="eggNOG" id="COG0069">
    <property type="taxonomic scope" value="Bacteria"/>
</dbReference>
<dbReference type="Gene3D" id="2.160.20.60">
    <property type="entry name" value="Glutamate synthase, alpha subunit, C-terminal domain"/>
    <property type="match status" value="1"/>
</dbReference>
<evidence type="ECO:0000256" key="12">
    <source>
        <dbReference type="ARBA" id="ARBA00023002"/>
    </source>
</evidence>
<evidence type="ECO:0000256" key="13">
    <source>
        <dbReference type="ARBA" id="ARBA00023004"/>
    </source>
</evidence>
<evidence type="ECO:0000256" key="6">
    <source>
        <dbReference type="ARBA" id="ARBA00022605"/>
    </source>
</evidence>
<evidence type="ECO:0000256" key="1">
    <source>
        <dbReference type="ARBA" id="ARBA00001917"/>
    </source>
</evidence>
<dbReference type="eggNOG" id="COG0070">
    <property type="taxonomic scope" value="Bacteria"/>
</dbReference>
<comment type="cofactor">
    <cofactor evidence="2">
        <name>[3Fe-4S] cluster</name>
        <dbReference type="ChEBI" id="CHEBI:21137"/>
    </cofactor>
</comment>
<keyword evidence="24" id="KW-1185">Reference proteome</keyword>
<evidence type="ECO:0000313" key="24">
    <source>
        <dbReference type="Proteomes" id="UP000001953"/>
    </source>
</evidence>
<dbReference type="Gene3D" id="3.60.20.10">
    <property type="entry name" value="Glutamine Phosphoribosylpyrophosphate, subunit 1, domain 1"/>
    <property type="match status" value="1"/>
</dbReference>
<dbReference type="FunFam" id="3.60.20.10:FF:000001">
    <property type="entry name" value="Glutamate synthase, large subunit"/>
    <property type="match status" value="1"/>
</dbReference>
<dbReference type="Pfam" id="PF00310">
    <property type="entry name" value="GATase_2"/>
    <property type="match status" value="1"/>
</dbReference>
<evidence type="ECO:0000256" key="21">
    <source>
        <dbReference type="SAM" id="MobiDB-lite"/>
    </source>
</evidence>
<organism evidence="23 24">
    <name type="scientific">Nitrobacter hamburgensis (strain DSM 10229 / NCIMB 13809 / X14)</name>
    <dbReference type="NCBI Taxonomy" id="323097"/>
    <lineage>
        <taxon>Bacteria</taxon>
        <taxon>Pseudomonadati</taxon>
        <taxon>Pseudomonadota</taxon>
        <taxon>Alphaproteobacteria</taxon>
        <taxon>Hyphomicrobiales</taxon>
        <taxon>Nitrobacteraceae</taxon>
        <taxon>Nitrobacter</taxon>
    </lineage>
</organism>
<dbReference type="CDD" id="cd02808">
    <property type="entry name" value="GltS_FMN"/>
    <property type="match status" value="1"/>
</dbReference>
<dbReference type="FunFam" id="2.160.20.60:FF:000001">
    <property type="entry name" value="Glutamate synthase, large subunit"/>
    <property type="match status" value="1"/>
</dbReference>
<evidence type="ECO:0000256" key="9">
    <source>
        <dbReference type="ARBA" id="ARBA00022723"/>
    </source>
</evidence>
<dbReference type="InterPro" id="IPR002489">
    <property type="entry name" value="Glu_synth_asu_C"/>
</dbReference>
<dbReference type="eggNOG" id="COG0067">
    <property type="taxonomic scope" value="Bacteria"/>
</dbReference>
<dbReference type="EMBL" id="CP000319">
    <property type="protein sequence ID" value="ABE61984.1"/>
    <property type="molecule type" value="Genomic_DNA"/>
</dbReference>
<comment type="similarity">
    <text evidence="4">Belongs to the glutamate synthase family.</text>
</comment>
<comment type="cofactor">
    <cofactor evidence="1">
        <name>FMN</name>
        <dbReference type="ChEBI" id="CHEBI:58210"/>
    </cofactor>
</comment>
<dbReference type="RefSeq" id="WP_011509678.1">
    <property type="nucleotide sequence ID" value="NC_007964.1"/>
</dbReference>
<sequence length="1587" mass="173852">MSGPSFERENIGLESLTAASVTKPLEHAHEHTGHEHALHEHTWRPPAEGLYDLSQEKDSCGVGFIANIKGKKSHQIVSDAISILCNLEHRGAVGADPRAGDGAGILVQIPHVFFARKAKELGFTLPRPGEYAVGALFMPRETAWREVIRSIIADQIKADGLTLLGWREVPTDNSSLGETVKPTEPANMQVFIGRNGTARTDDEFERQLYMLRKSISHAIFQRRERGLSGYYPVSMSCRTVIYKGMFLADQLGSYYPDLHEPDFESALALVHQRFSTNTFPTWSLAHPYRMIAHNGEINTLRGNVNWMAARQASVHSELYGKDISRLWPISYEGQSDTACFDNSLEFLVQGGYSLAHAVMMMIPEAWAGNPLMDEPRRAFYEYHAALMEPWDGPASIAFTDGRQIGATLDRNGLRPARYLVTSDDRIVMASEMGVLKIPEDQIITKWRLQPGKMLLVDLDEGRLIPDDEIKATLANSNPYREWLGRTQIQVENLPDAAARATRSNLPLLDRQQAFGYSQEDINILMRPMASTGEEASGSMGNDTPISALSNRPKQLFTYFKQNFAQVTNPPIDPIREELVMSLVSIIGPRPNLFDLEGLASTKRLEVRQPILTDADLEKIRSISDVAESQFVSRTLDITFHAGLGAAGMEQVLDELCARAEAAVREGVNIIILSDRMVGIDRIPIPSLLACAAVHHHLIRVGLRTSVGLVVESGESREVHHFACLAGYGAEAINPYLAFETIIAMKDRLPGSLDDKEIVKRYIKSIGKGLLKVMSKMGISTYQSYCGAQIFDAVGLKAEFVAKYFAGTHTRIEGVGLAEIAEETVRRHADAFGDMQIYKTALDVGGEYAYRTRGEDHAWTAESVSNLQHAVRGNSQERYRAFAKTLNEQSERLLTLRGLFRLKTAEDEKRKPVALDEVEPAKEIVKRFATGAMSFGSISREAHTTLAIAMNRIGGKSNTGEGGEEADRFKPMPNGDSMRSAIKQVASGRFGVTTEYLVNSDMMQIKMAQGAKPGEGGQLPGHKVDATIARVRHSTPGVGLISPPPHHDIYSIEDLAQLIYDLKNVNPESLVSVKLVSEIGVGTVAAGVAKARADHVTIAGFEGGTGASPLTSIKHAGSPWEIGLAETHQTLVRERLRSRIIVQVDGGFRTGRDVVIGALLGADEFGFATAPLIAAGCIMMRKCHLNTCPVGVATQDPVLRKRFTGQPEHVINYFFFVAEEVREIMAQLGYRTFNEMIGQVQMLDQSALVTHWKAKGLDFSKLFYRQKEAPGQKIYHTEGQNHRLDKVLDRKLIAQAKPALDRGAPVTIETGINNTDRSAGAMLSGAVARIYGHTGLPLDTIQVHLKGTAGQAFGAWLGRGVTFDLEGEGNDYVGKGLSGGRIIVRPPANSGIVPEESIIVGNTVMYGAIEGECYFRGVAGERFAVRNSGAIAVVEGAGDHCCEYMTGGIVVVLGKTGRNFAAGMSGGVAYVLDESGNFPKLCNLAMVDLEPVLSEEMINAGTYHHSGDLEAHGRVDVFQNLLESDVERLHVLVTRHAKLTGSKRAAAILENWKAYLPKFRKVIPVEYRRALKELKANADAEPKIAIGA</sequence>
<evidence type="ECO:0000256" key="10">
    <source>
        <dbReference type="ARBA" id="ARBA00022827"/>
    </source>
</evidence>
<comment type="catalytic activity">
    <reaction evidence="18">
        <text>2 L-glutamate + NADP(+) = L-glutamine + 2-oxoglutarate + NADPH + H(+)</text>
        <dbReference type="Rhea" id="RHEA:15501"/>
        <dbReference type="ChEBI" id="CHEBI:15378"/>
        <dbReference type="ChEBI" id="CHEBI:16810"/>
        <dbReference type="ChEBI" id="CHEBI:29985"/>
        <dbReference type="ChEBI" id="CHEBI:57783"/>
        <dbReference type="ChEBI" id="CHEBI:58349"/>
        <dbReference type="ChEBI" id="CHEBI:58359"/>
        <dbReference type="EC" id="1.4.1.13"/>
    </reaction>
</comment>
<keyword evidence="14" id="KW-0411">Iron-sulfur</keyword>
<keyword evidence="6" id="KW-0028">Amino-acid biosynthesis</keyword>
<dbReference type="InterPro" id="IPR002932">
    <property type="entry name" value="Glu_synthdom"/>
</dbReference>
<dbReference type="SUPFAM" id="SSF51395">
    <property type="entry name" value="FMN-linked oxidoreductases"/>
    <property type="match status" value="1"/>
</dbReference>
<accession>Q1QP63</accession>